<keyword evidence="1" id="KW-0175">Coiled coil</keyword>
<dbReference type="GeneID" id="34609292"/>
<accession>A0A1L9SI00</accession>
<proteinExistence type="predicted"/>
<evidence type="ECO:0000256" key="2">
    <source>
        <dbReference type="SAM" id="Phobius"/>
    </source>
</evidence>
<evidence type="ECO:0000313" key="3">
    <source>
        <dbReference type="EMBL" id="OJJ46839.1"/>
    </source>
</evidence>
<dbReference type="Proteomes" id="UP000184188">
    <property type="component" value="Unassembled WGS sequence"/>
</dbReference>
<organism evidence="3 4">
    <name type="scientific">Penicilliopsis zonata CBS 506.65</name>
    <dbReference type="NCBI Taxonomy" id="1073090"/>
    <lineage>
        <taxon>Eukaryota</taxon>
        <taxon>Fungi</taxon>
        <taxon>Dikarya</taxon>
        <taxon>Ascomycota</taxon>
        <taxon>Pezizomycotina</taxon>
        <taxon>Eurotiomycetes</taxon>
        <taxon>Eurotiomycetidae</taxon>
        <taxon>Eurotiales</taxon>
        <taxon>Aspergillaceae</taxon>
        <taxon>Penicilliopsis</taxon>
    </lineage>
</organism>
<dbReference type="VEuPathDB" id="FungiDB:ASPZODRAFT_131729"/>
<evidence type="ECO:0000256" key="1">
    <source>
        <dbReference type="SAM" id="Coils"/>
    </source>
</evidence>
<keyword evidence="4" id="KW-1185">Reference proteome</keyword>
<dbReference type="AlphaFoldDB" id="A0A1L9SI00"/>
<feature type="coiled-coil region" evidence="1">
    <location>
        <begin position="20"/>
        <end position="49"/>
    </location>
</feature>
<feature type="transmembrane region" description="Helical" evidence="2">
    <location>
        <begin position="75"/>
        <end position="94"/>
    </location>
</feature>
<name>A0A1L9SI00_9EURO</name>
<protein>
    <submittedName>
        <fullName evidence="3">Uncharacterized protein</fullName>
    </submittedName>
</protein>
<reference evidence="4" key="1">
    <citation type="journal article" date="2017" name="Genome Biol.">
        <title>Comparative genomics reveals high biological diversity and specific adaptations in the industrially and medically important fungal genus Aspergillus.</title>
        <authorList>
            <person name="de Vries R.P."/>
            <person name="Riley R."/>
            <person name="Wiebenga A."/>
            <person name="Aguilar-Osorio G."/>
            <person name="Amillis S."/>
            <person name="Uchima C.A."/>
            <person name="Anderluh G."/>
            <person name="Asadollahi M."/>
            <person name="Askin M."/>
            <person name="Barry K."/>
            <person name="Battaglia E."/>
            <person name="Bayram O."/>
            <person name="Benocci T."/>
            <person name="Braus-Stromeyer S.A."/>
            <person name="Caldana C."/>
            <person name="Canovas D."/>
            <person name="Cerqueira G.C."/>
            <person name="Chen F."/>
            <person name="Chen W."/>
            <person name="Choi C."/>
            <person name="Clum A."/>
            <person name="Dos Santos R.A."/>
            <person name="Damasio A.R."/>
            <person name="Diallinas G."/>
            <person name="Emri T."/>
            <person name="Fekete E."/>
            <person name="Flipphi M."/>
            <person name="Freyberg S."/>
            <person name="Gallo A."/>
            <person name="Gournas C."/>
            <person name="Habgood R."/>
            <person name="Hainaut M."/>
            <person name="Harispe M.L."/>
            <person name="Henrissat B."/>
            <person name="Hilden K.S."/>
            <person name="Hope R."/>
            <person name="Hossain A."/>
            <person name="Karabika E."/>
            <person name="Karaffa L."/>
            <person name="Karanyi Z."/>
            <person name="Krasevec N."/>
            <person name="Kuo A."/>
            <person name="Kusch H."/>
            <person name="LaButti K."/>
            <person name="Lagendijk E.L."/>
            <person name="Lapidus A."/>
            <person name="Levasseur A."/>
            <person name="Lindquist E."/>
            <person name="Lipzen A."/>
            <person name="Logrieco A.F."/>
            <person name="MacCabe A."/>
            <person name="Maekelae M.R."/>
            <person name="Malavazi I."/>
            <person name="Melin P."/>
            <person name="Meyer V."/>
            <person name="Mielnichuk N."/>
            <person name="Miskei M."/>
            <person name="Molnar A.P."/>
            <person name="Mule G."/>
            <person name="Ngan C.Y."/>
            <person name="Orejas M."/>
            <person name="Orosz E."/>
            <person name="Ouedraogo J.P."/>
            <person name="Overkamp K.M."/>
            <person name="Park H.-S."/>
            <person name="Perrone G."/>
            <person name="Piumi F."/>
            <person name="Punt P.J."/>
            <person name="Ram A.F."/>
            <person name="Ramon A."/>
            <person name="Rauscher S."/>
            <person name="Record E."/>
            <person name="Riano-Pachon D.M."/>
            <person name="Robert V."/>
            <person name="Roehrig J."/>
            <person name="Ruller R."/>
            <person name="Salamov A."/>
            <person name="Salih N.S."/>
            <person name="Samson R.A."/>
            <person name="Sandor E."/>
            <person name="Sanguinetti M."/>
            <person name="Schuetze T."/>
            <person name="Sepcic K."/>
            <person name="Shelest E."/>
            <person name="Sherlock G."/>
            <person name="Sophianopoulou V."/>
            <person name="Squina F.M."/>
            <person name="Sun H."/>
            <person name="Susca A."/>
            <person name="Todd R.B."/>
            <person name="Tsang A."/>
            <person name="Unkles S.E."/>
            <person name="van de Wiele N."/>
            <person name="van Rossen-Uffink D."/>
            <person name="Oliveira J.V."/>
            <person name="Vesth T.C."/>
            <person name="Visser J."/>
            <person name="Yu J.-H."/>
            <person name="Zhou M."/>
            <person name="Andersen M.R."/>
            <person name="Archer D.B."/>
            <person name="Baker S.E."/>
            <person name="Benoit I."/>
            <person name="Brakhage A.A."/>
            <person name="Braus G.H."/>
            <person name="Fischer R."/>
            <person name="Frisvad J.C."/>
            <person name="Goldman G.H."/>
            <person name="Houbraken J."/>
            <person name="Oakley B."/>
            <person name="Pocsi I."/>
            <person name="Scazzocchio C."/>
            <person name="Seiboth B."/>
            <person name="vanKuyk P.A."/>
            <person name="Wortman J."/>
            <person name="Dyer P.S."/>
            <person name="Grigoriev I.V."/>
        </authorList>
    </citation>
    <scope>NUCLEOTIDE SEQUENCE [LARGE SCALE GENOMIC DNA]</scope>
    <source>
        <strain evidence="4">CBS 506.65</strain>
    </source>
</reference>
<keyword evidence="2" id="KW-1133">Transmembrane helix</keyword>
<evidence type="ECO:0000313" key="4">
    <source>
        <dbReference type="Proteomes" id="UP000184188"/>
    </source>
</evidence>
<dbReference type="RefSeq" id="XP_022581349.1">
    <property type="nucleotide sequence ID" value="XM_022722827.1"/>
</dbReference>
<dbReference type="EMBL" id="KV878341">
    <property type="protein sequence ID" value="OJJ46839.1"/>
    <property type="molecule type" value="Genomic_DNA"/>
</dbReference>
<keyword evidence="2" id="KW-0472">Membrane</keyword>
<gene>
    <name evidence="3" type="ORF">ASPZODRAFT_131729</name>
</gene>
<keyword evidence="2" id="KW-0812">Transmembrane</keyword>
<sequence>MHTLSVMPVRSVPDDGADFLKRAEERRRKAEAKEAKRLAKAQQQEYTRDDQSVMSDATLVAKKSFTKSVRDGESYPLALVSTLFFLANVLLIALSIRVTRKKQLDGTEKPDLV</sequence>